<dbReference type="PANTHER" id="PTHR12138:SF162">
    <property type="entry name" value="CHROMOSOME UNDETERMINED SCAFFOLD_275, WHOLE GENOME SHOTGUN SEQUENCE"/>
    <property type="match status" value="1"/>
</dbReference>
<dbReference type="Proteomes" id="UP000233100">
    <property type="component" value="Chromosome 4"/>
</dbReference>
<reference evidence="1" key="2">
    <citation type="submission" date="2025-08" db="UniProtKB">
        <authorList>
            <consortium name="Ensembl"/>
        </authorList>
    </citation>
    <scope>IDENTIFICATION</scope>
</reference>
<organism evidence="1 2">
    <name type="scientific">Macaca fascicularis</name>
    <name type="common">Crab-eating macaque</name>
    <name type="synonym">Cynomolgus monkey</name>
    <dbReference type="NCBI Taxonomy" id="9541"/>
    <lineage>
        <taxon>Eukaryota</taxon>
        <taxon>Metazoa</taxon>
        <taxon>Chordata</taxon>
        <taxon>Craniata</taxon>
        <taxon>Vertebrata</taxon>
        <taxon>Euteleostomi</taxon>
        <taxon>Mammalia</taxon>
        <taxon>Eutheria</taxon>
        <taxon>Euarchontoglires</taxon>
        <taxon>Primates</taxon>
        <taxon>Haplorrhini</taxon>
        <taxon>Catarrhini</taxon>
        <taxon>Cercopithecidae</taxon>
        <taxon>Cercopithecinae</taxon>
        <taxon>Macaca</taxon>
    </lineage>
</organism>
<protein>
    <submittedName>
        <fullName evidence="1">Uncharacterized protein</fullName>
    </submittedName>
</protein>
<dbReference type="GeneTree" id="ENSGT00940000163505"/>
<name>A0A7N9CD14_MACFA</name>
<dbReference type="PANTHER" id="PTHR12138">
    <property type="entry name" value="PRIMATE-EXPANDED PROTEIN FAMILY"/>
    <property type="match status" value="1"/>
</dbReference>
<reference evidence="1 2" key="1">
    <citation type="submission" date="2013-03" db="EMBL/GenBank/DDBJ databases">
        <authorList>
            <person name="Warren W."/>
            <person name="Wilson R.K."/>
        </authorList>
    </citation>
    <scope>NUCLEOTIDE SEQUENCE</scope>
</reference>
<sequence length="121" mass="13038">MECSGAVSAHYNLCLLGSGSSRPLVSRVAGTTGACHHAWLIFCIFSREGFHRVGQAGLELLASSDPPASASQSAEITGMSHCSWPSTLDKPNLTEDHLKTTTKYLPYSKKVCLYIAPRIKN</sequence>
<dbReference type="PRINTS" id="PR02045">
    <property type="entry name" value="F138DOMAIN"/>
</dbReference>
<proteinExistence type="predicted"/>
<accession>A0A7N9CD14</accession>
<reference evidence="1" key="3">
    <citation type="submission" date="2025-09" db="UniProtKB">
        <authorList>
            <consortium name="Ensembl"/>
        </authorList>
    </citation>
    <scope>IDENTIFICATION</scope>
</reference>
<evidence type="ECO:0000313" key="2">
    <source>
        <dbReference type="Proteomes" id="UP000233100"/>
    </source>
</evidence>
<dbReference type="AlphaFoldDB" id="A0A7N9CD14"/>
<dbReference type="Ensembl" id="ENSMFAT00000095187.1">
    <property type="protein sequence ID" value="ENSMFAP00000047298.1"/>
    <property type="gene ID" value="ENSMFAG00000060786.1"/>
</dbReference>
<keyword evidence="2" id="KW-1185">Reference proteome</keyword>
<evidence type="ECO:0000313" key="1">
    <source>
        <dbReference type="Ensembl" id="ENSMFAP00000047298.1"/>
    </source>
</evidence>